<dbReference type="EMBL" id="CP022601">
    <property type="protein sequence ID" value="AXJ13751.1"/>
    <property type="molecule type" value="Genomic_DNA"/>
</dbReference>
<dbReference type="Gene3D" id="3.30.70.1450">
    <property type="entry name" value="Regulator of K+ conductance, C-terminal domain"/>
    <property type="match status" value="2"/>
</dbReference>
<dbReference type="PANTHER" id="PTHR43833:SF5">
    <property type="entry name" value="TRK SYSTEM POTASSIUM UPTAKE PROTEIN TRKA"/>
    <property type="match status" value="1"/>
</dbReference>
<dbReference type="InterPro" id="IPR006036">
    <property type="entry name" value="K_uptake_TrkA"/>
</dbReference>
<feature type="domain" description="RCK N-terminal" evidence="7">
    <location>
        <begin position="225"/>
        <end position="344"/>
    </location>
</feature>
<protein>
    <recommendedName>
        <fullName evidence="1">Trk system potassium uptake protein TrkA</fullName>
    </recommendedName>
</protein>
<dbReference type="SUPFAM" id="SSF51735">
    <property type="entry name" value="NAD(P)-binding Rossmann-fold domains"/>
    <property type="match status" value="2"/>
</dbReference>
<evidence type="ECO:0000259" key="8">
    <source>
        <dbReference type="PROSITE" id="PS51202"/>
    </source>
</evidence>
<name>A0A345VLZ9_9STRE</name>
<dbReference type="PROSITE" id="PS51201">
    <property type="entry name" value="RCK_N"/>
    <property type="match status" value="2"/>
</dbReference>
<proteinExistence type="predicted"/>
<keyword evidence="2" id="KW-0813">Transport</keyword>
<keyword evidence="5" id="KW-0520">NAD</keyword>
<accession>A0A345VLZ9</accession>
<dbReference type="NCBIfam" id="NF007033">
    <property type="entry name" value="PRK09496.1-5"/>
    <property type="match status" value="1"/>
</dbReference>
<dbReference type="RefSeq" id="WP_115130752.1">
    <property type="nucleotide sequence ID" value="NZ_CP022601.1"/>
</dbReference>
<dbReference type="GO" id="GO:0005886">
    <property type="term" value="C:plasma membrane"/>
    <property type="evidence" value="ECO:0007669"/>
    <property type="project" value="InterPro"/>
</dbReference>
<dbReference type="Pfam" id="PF02080">
    <property type="entry name" value="TrkA_C"/>
    <property type="match status" value="2"/>
</dbReference>
<dbReference type="AlphaFoldDB" id="A0A345VLZ9"/>
<feature type="domain" description="RCK C-terminal" evidence="8">
    <location>
        <begin position="140"/>
        <end position="222"/>
    </location>
</feature>
<dbReference type="InterPro" id="IPR003148">
    <property type="entry name" value="RCK_N"/>
</dbReference>
<evidence type="ECO:0000256" key="1">
    <source>
        <dbReference type="ARBA" id="ARBA00017378"/>
    </source>
</evidence>
<keyword evidence="3" id="KW-0633">Potassium transport</keyword>
<dbReference type="NCBIfam" id="NF007039">
    <property type="entry name" value="PRK09496.3-2"/>
    <property type="match status" value="1"/>
</dbReference>
<evidence type="ECO:0000259" key="7">
    <source>
        <dbReference type="PROSITE" id="PS51201"/>
    </source>
</evidence>
<evidence type="ECO:0000313" key="10">
    <source>
        <dbReference type="Proteomes" id="UP000255411"/>
    </source>
</evidence>
<dbReference type="PRINTS" id="PR00335">
    <property type="entry name" value="KUPTAKETRKA"/>
</dbReference>
<evidence type="ECO:0000256" key="2">
    <source>
        <dbReference type="ARBA" id="ARBA00022448"/>
    </source>
</evidence>
<evidence type="ECO:0000256" key="5">
    <source>
        <dbReference type="ARBA" id="ARBA00023027"/>
    </source>
</evidence>
<dbReference type="PANTHER" id="PTHR43833">
    <property type="entry name" value="POTASSIUM CHANNEL PROTEIN 2-RELATED-RELATED"/>
    <property type="match status" value="1"/>
</dbReference>
<dbReference type="Pfam" id="PF02254">
    <property type="entry name" value="TrkA_N"/>
    <property type="match status" value="2"/>
</dbReference>
<dbReference type="Proteomes" id="UP000255411">
    <property type="component" value="Chromosome"/>
</dbReference>
<feature type="domain" description="RCK N-terminal" evidence="7">
    <location>
        <begin position="1"/>
        <end position="120"/>
    </location>
</feature>
<dbReference type="InterPro" id="IPR036291">
    <property type="entry name" value="NAD(P)-bd_dom_sf"/>
</dbReference>
<evidence type="ECO:0000313" key="9">
    <source>
        <dbReference type="EMBL" id="AXJ13751.1"/>
    </source>
</evidence>
<dbReference type="SUPFAM" id="SSF116726">
    <property type="entry name" value="TrkA C-terminal domain-like"/>
    <property type="match status" value="2"/>
</dbReference>
<dbReference type="Gene3D" id="3.40.50.720">
    <property type="entry name" value="NAD(P)-binding Rossmann-like Domain"/>
    <property type="match status" value="2"/>
</dbReference>
<gene>
    <name evidence="9" type="primary">trkA</name>
    <name evidence="9" type="ORF">Sp14A_18620</name>
</gene>
<keyword evidence="4" id="KW-0630">Potassium</keyword>
<reference evidence="9 10" key="1">
    <citation type="submission" date="2017-07" db="EMBL/GenBank/DDBJ databases">
        <title>Streptococcus pluranimalium as cause of bovine abortion.</title>
        <authorList>
            <person name="Rodriguez Campos S."/>
            <person name="Gobeli Brawand S."/>
            <person name="Brodard I."/>
            <person name="Rychener L."/>
            <person name="Perreten V."/>
        </authorList>
    </citation>
    <scope>NUCLEOTIDE SEQUENCE [LARGE SCALE GENOMIC DNA]</scope>
    <source>
        <strain evidence="9 10">14A0014</strain>
    </source>
</reference>
<dbReference type="InterPro" id="IPR006037">
    <property type="entry name" value="RCK_C"/>
</dbReference>
<organism evidence="9 10">
    <name type="scientific">Streptococcus pluranimalium</name>
    <dbReference type="NCBI Taxonomy" id="82348"/>
    <lineage>
        <taxon>Bacteria</taxon>
        <taxon>Bacillati</taxon>
        <taxon>Bacillota</taxon>
        <taxon>Bacilli</taxon>
        <taxon>Lactobacillales</taxon>
        <taxon>Streptococcaceae</taxon>
        <taxon>Streptococcus</taxon>
    </lineage>
</organism>
<dbReference type="PROSITE" id="PS51202">
    <property type="entry name" value="RCK_C"/>
    <property type="match status" value="2"/>
</dbReference>
<dbReference type="FunFam" id="3.40.50.720:FF:000448">
    <property type="entry name" value="Trk system potassium transporter TrkA"/>
    <property type="match status" value="1"/>
</dbReference>
<dbReference type="InterPro" id="IPR050721">
    <property type="entry name" value="Trk_Ktr_HKT_K-transport"/>
</dbReference>
<dbReference type="InterPro" id="IPR036721">
    <property type="entry name" value="RCK_C_sf"/>
</dbReference>
<sequence>MRIILVGGGKVGAALCRSLVEENHDVVLIEQKESVLKHLTKRYDIIGLLGNGANHKILEQADIQDCDIFIAMTDKDEVNMISAVLAKQMGAKDTIVRVRNPEYSNTYFKERNFLGFSLVINPELLTARYIANSIDFPNAKSVEHFVNGRVMLMEFSVSDQSVLSHMSLSEFRRKFGNIVICAVQRQDTILIPDGNDRILPGDRIFVTGSRVEMVLFHNFVKHKLIKNMMIIGAGRIAYYLLSLLRNNKINLKVIERDEKHAQWLSQEFPHLNIVVGDGTAKDVLLEESAASYDAVATLTGVDEENIIASLFLEKVGVQKNITKVNRTSLLEIIDHNFVSSSIVTPKSIAADAVMHFVRGRDNAQDSNLDAMHHVANGRIETLQFEVRDKNKMAGQQLSNIKLKDNVLIAAIIRKGRTIYPTGEDILEVGDKIVVITLLKNITKIHDLMKRSRHE</sequence>
<dbReference type="GO" id="GO:0015079">
    <property type="term" value="F:potassium ion transmembrane transporter activity"/>
    <property type="evidence" value="ECO:0007669"/>
    <property type="project" value="InterPro"/>
</dbReference>
<evidence type="ECO:0000256" key="3">
    <source>
        <dbReference type="ARBA" id="ARBA00022538"/>
    </source>
</evidence>
<keyword evidence="6" id="KW-0406">Ion transport</keyword>
<evidence type="ECO:0000256" key="6">
    <source>
        <dbReference type="ARBA" id="ARBA00023065"/>
    </source>
</evidence>
<evidence type="ECO:0000256" key="4">
    <source>
        <dbReference type="ARBA" id="ARBA00022958"/>
    </source>
</evidence>
<feature type="domain" description="RCK C-terminal" evidence="8">
    <location>
        <begin position="369"/>
        <end position="450"/>
    </location>
</feature>